<name>A0A6D2JCK0_9BRAS</name>
<comment type="caution">
    <text evidence="2">The sequence shown here is derived from an EMBL/GenBank/DDBJ whole genome shotgun (WGS) entry which is preliminary data.</text>
</comment>
<accession>A0A6D2JCK0</accession>
<organism evidence="2 3">
    <name type="scientific">Microthlaspi erraticum</name>
    <dbReference type="NCBI Taxonomy" id="1685480"/>
    <lineage>
        <taxon>Eukaryota</taxon>
        <taxon>Viridiplantae</taxon>
        <taxon>Streptophyta</taxon>
        <taxon>Embryophyta</taxon>
        <taxon>Tracheophyta</taxon>
        <taxon>Spermatophyta</taxon>
        <taxon>Magnoliopsida</taxon>
        <taxon>eudicotyledons</taxon>
        <taxon>Gunneridae</taxon>
        <taxon>Pentapetalae</taxon>
        <taxon>rosids</taxon>
        <taxon>malvids</taxon>
        <taxon>Brassicales</taxon>
        <taxon>Brassicaceae</taxon>
        <taxon>Coluteocarpeae</taxon>
        <taxon>Microthlaspi</taxon>
    </lineage>
</organism>
<dbReference type="Proteomes" id="UP000467841">
    <property type="component" value="Unassembled WGS sequence"/>
</dbReference>
<gene>
    <name evidence="2" type="ORF">MERR_LOCUS24895</name>
</gene>
<reference evidence="2" key="1">
    <citation type="submission" date="2020-01" db="EMBL/GenBank/DDBJ databases">
        <authorList>
            <person name="Mishra B."/>
        </authorList>
    </citation>
    <scope>NUCLEOTIDE SEQUENCE [LARGE SCALE GENOMIC DNA]</scope>
</reference>
<protein>
    <submittedName>
        <fullName evidence="2">Uncharacterized protein</fullName>
    </submittedName>
</protein>
<evidence type="ECO:0000313" key="2">
    <source>
        <dbReference type="EMBL" id="CAA7037660.1"/>
    </source>
</evidence>
<evidence type="ECO:0000313" key="3">
    <source>
        <dbReference type="Proteomes" id="UP000467841"/>
    </source>
</evidence>
<keyword evidence="3" id="KW-1185">Reference proteome</keyword>
<dbReference type="EMBL" id="CACVBM020001180">
    <property type="protein sequence ID" value="CAA7037660.1"/>
    <property type="molecule type" value="Genomic_DNA"/>
</dbReference>
<proteinExistence type="predicted"/>
<feature type="region of interest" description="Disordered" evidence="1">
    <location>
        <begin position="61"/>
        <end position="96"/>
    </location>
</feature>
<evidence type="ECO:0000256" key="1">
    <source>
        <dbReference type="SAM" id="MobiDB-lite"/>
    </source>
</evidence>
<sequence length="132" mass="14896">MKSFGSTIGRNLFSTETCPVSDQTEPMEDLECLKARETAPKALVQQGRVLDNVWSFLGAIPAHTRPSNKGESRVSRVGRQREKPEEAAPSRRKRKEAPFKTLSTTYNLCFLFFSFFCIGSKSFKGESDFVHQ</sequence>
<feature type="compositionally biased region" description="Basic and acidic residues" evidence="1">
    <location>
        <begin position="68"/>
        <end position="89"/>
    </location>
</feature>
<dbReference type="AlphaFoldDB" id="A0A6D2JCK0"/>